<keyword evidence="1" id="KW-0812">Transmembrane</keyword>
<sequence length="135" mass="15478">MKGRKVLDIKSGFLNELNFIQLAAPDVSNKDAFVFDKMYPVAKYVYQHASDYSMASMILLIVIFALSIIVYNLGFAKKLKFWQNIVIYFFLFVGCIFLTFFAIYLPVVEGLLIIALVLIMYKIGLRRDKKAQAAQ</sequence>
<feature type="transmembrane region" description="Helical" evidence="1">
    <location>
        <begin position="110"/>
        <end position="125"/>
    </location>
</feature>
<accession>A0ABS1H8J3</accession>
<comment type="caution">
    <text evidence="2">The sequence shown here is derived from an EMBL/GenBank/DDBJ whole genome shotgun (WGS) entry which is preliminary data.</text>
</comment>
<dbReference type="InterPro" id="IPR025620">
    <property type="entry name" value="YlaH"/>
</dbReference>
<keyword evidence="3" id="KW-1185">Reference proteome</keyword>
<keyword evidence="1" id="KW-1133">Transmembrane helix</keyword>
<organism evidence="2 3">
    <name type="scientific">Viridibacillus soli</name>
    <dbReference type="NCBI Taxonomy" id="2798301"/>
    <lineage>
        <taxon>Bacteria</taxon>
        <taxon>Bacillati</taxon>
        <taxon>Bacillota</taxon>
        <taxon>Bacilli</taxon>
        <taxon>Bacillales</taxon>
        <taxon>Caryophanaceae</taxon>
        <taxon>Viridibacillus</taxon>
    </lineage>
</organism>
<protein>
    <submittedName>
        <fullName evidence="2">YlaH-like family protein</fullName>
    </submittedName>
</protein>
<gene>
    <name evidence="2" type="ORF">JFL43_11260</name>
</gene>
<feature type="transmembrane region" description="Helical" evidence="1">
    <location>
        <begin position="52"/>
        <end position="73"/>
    </location>
</feature>
<feature type="transmembrane region" description="Helical" evidence="1">
    <location>
        <begin position="85"/>
        <end position="104"/>
    </location>
</feature>
<dbReference type="Pfam" id="PF14036">
    <property type="entry name" value="YlaH"/>
    <property type="match status" value="1"/>
</dbReference>
<evidence type="ECO:0000313" key="2">
    <source>
        <dbReference type="EMBL" id="MBK3495417.1"/>
    </source>
</evidence>
<name>A0ABS1H8J3_9BACL</name>
<proteinExistence type="predicted"/>
<dbReference type="Proteomes" id="UP000618943">
    <property type="component" value="Unassembled WGS sequence"/>
</dbReference>
<keyword evidence="1" id="KW-0472">Membrane</keyword>
<evidence type="ECO:0000313" key="3">
    <source>
        <dbReference type="Proteomes" id="UP000618943"/>
    </source>
</evidence>
<reference evidence="2 3" key="1">
    <citation type="submission" date="2020-12" db="EMBL/GenBank/DDBJ databases">
        <title>YIM B01967 draft genome.</title>
        <authorList>
            <person name="Yan X."/>
        </authorList>
    </citation>
    <scope>NUCLEOTIDE SEQUENCE [LARGE SCALE GENOMIC DNA]</scope>
    <source>
        <strain evidence="2 3">YIM B01967</strain>
    </source>
</reference>
<dbReference type="EMBL" id="JAEOAH010000013">
    <property type="protein sequence ID" value="MBK3495417.1"/>
    <property type="molecule type" value="Genomic_DNA"/>
</dbReference>
<evidence type="ECO:0000256" key="1">
    <source>
        <dbReference type="SAM" id="Phobius"/>
    </source>
</evidence>